<dbReference type="Proteomes" id="UP000830962">
    <property type="component" value="Segment"/>
</dbReference>
<organism evidence="1 2">
    <name type="scientific">Carcinus maenas nudivirus</name>
    <dbReference type="NCBI Taxonomy" id="2880837"/>
    <lineage>
        <taxon>Viruses</taxon>
        <taxon>Viruses incertae sedis</taxon>
        <taxon>Naldaviricetes</taxon>
        <taxon>Lefavirales</taxon>
        <taxon>Nudiviridae</taxon>
        <taxon>Gammanudivirus</taxon>
        <taxon>Gammanudivirus cameanadis</taxon>
    </lineage>
</organism>
<evidence type="ECO:0000313" key="2">
    <source>
        <dbReference type="Proteomes" id="UP000830962"/>
    </source>
</evidence>
<accession>A0AAE8Y556</accession>
<sequence length="216" mass="25546">MSFNDVYNSLKNNKIVITDLFNVFDTPPVNNIFDEFNFIINEEDVVAKHILQKFVKNINLRNTNLNKVYVNPYDTYKSVAALYLRPPQFNLVRKKENSLIFAHKYKKLYLSDNRNFIRHMLNLETIDDIENNVIWEFNPGYDSLINTDILMQKLIGDVIYINTETYNRVVGDIVNYKSFKSLDVVKFDTYTSEECQDDIENTHYTLYGFDLTTKWA</sequence>
<gene>
    <name evidence="1" type="ORF">CmNV_039</name>
</gene>
<reference evidence="1" key="1">
    <citation type="journal article" date="2021" name="Viruses">
        <title>Identification and Full Characterisation of Two Novel Crustacean Infecting Members of the Family Nudiviridae Provides Support for Two Subfamilies.</title>
        <authorList>
            <person name="Bateman K.S."/>
            <person name="Kerr R."/>
            <person name="Stentiford G.D."/>
            <person name="Bean T.P."/>
            <person name="Hooper C."/>
            <person name="Van Eynde B."/>
            <person name="Delbare D."/>
            <person name="Bojko J."/>
            <person name="Christiaens O."/>
            <person name="Taning C.N.T."/>
            <person name="Smagghe G."/>
            <person name="van Oers M.M."/>
            <person name="van Aerle R."/>
        </authorList>
    </citation>
    <scope>NUCLEOTIDE SEQUENCE</scope>
    <source>
        <strain evidence="1">AN2</strain>
    </source>
</reference>
<dbReference type="EMBL" id="MZ311578">
    <property type="protein sequence ID" value="UBZ25630.1"/>
    <property type="molecule type" value="Genomic_DNA"/>
</dbReference>
<proteinExistence type="predicted"/>
<keyword evidence="2" id="KW-1185">Reference proteome</keyword>
<protein>
    <submittedName>
        <fullName evidence="1">Uncharacterized protein</fullName>
    </submittedName>
</protein>
<evidence type="ECO:0000313" key="1">
    <source>
        <dbReference type="EMBL" id="UBZ25630.1"/>
    </source>
</evidence>
<name>A0AAE8Y556_9VIRU</name>